<reference evidence="1" key="1">
    <citation type="submission" date="2023-04" db="EMBL/GenBank/DDBJ databases">
        <title>Ambrosiozyma monospora NBRC 10751.</title>
        <authorList>
            <person name="Ichikawa N."/>
            <person name="Sato H."/>
            <person name="Tonouchi N."/>
        </authorList>
    </citation>
    <scope>NUCLEOTIDE SEQUENCE</scope>
    <source>
        <strain evidence="1">NBRC 10751</strain>
    </source>
</reference>
<sequence>MSAVEGNASEVVVLKEEDVSAQGFPCFFRKLFCCDDECDEPTIVIRFKNDKGCFKRDLSELQEYDVDGTQGTYIISMDDSDNADGSTESTESFVFIGFGSVKKMSKEELHKLSAGFTKPQDVHTDSKVFGKNIVAIKPAVKEEGKTTYDSEPEYEAVSFDSNTFQFFEGDSQLPVNDETIGYEDSKYGDGQLPVNDETIGYGDAIDGDLEVIEANDDSIELSTRPDNEDITGEQDYKNHELNIGGLKSKEMNSEKESHNLGDHSYSSNKKHNQFYSNHTTIIDTKKISEDATSTFSNQFSTFTHSVQQYTTGLLNSNSSFFTSWGNGSYFAKNSSFHPDNLYDADDWENMAFRTNNWSCLGALIVLTISVIIL</sequence>
<dbReference type="Proteomes" id="UP001165064">
    <property type="component" value="Unassembled WGS sequence"/>
</dbReference>
<organism evidence="1 2">
    <name type="scientific">Ambrosiozyma monospora</name>
    <name type="common">Yeast</name>
    <name type="synonym">Endomycopsis monosporus</name>
    <dbReference type="NCBI Taxonomy" id="43982"/>
    <lineage>
        <taxon>Eukaryota</taxon>
        <taxon>Fungi</taxon>
        <taxon>Dikarya</taxon>
        <taxon>Ascomycota</taxon>
        <taxon>Saccharomycotina</taxon>
        <taxon>Pichiomycetes</taxon>
        <taxon>Pichiales</taxon>
        <taxon>Pichiaceae</taxon>
        <taxon>Ambrosiozyma</taxon>
    </lineage>
</organism>
<keyword evidence="2" id="KW-1185">Reference proteome</keyword>
<dbReference type="EMBL" id="BSXS01001227">
    <property type="protein sequence ID" value="GME75505.1"/>
    <property type="molecule type" value="Genomic_DNA"/>
</dbReference>
<evidence type="ECO:0000313" key="2">
    <source>
        <dbReference type="Proteomes" id="UP001165064"/>
    </source>
</evidence>
<accession>A0ACB5SXB2</accession>
<protein>
    <submittedName>
        <fullName evidence="1">Unnamed protein product</fullName>
    </submittedName>
</protein>
<gene>
    <name evidence="1" type="ORF">Amon02_000218700</name>
</gene>
<comment type="caution">
    <text evidence="1">The sequence shown here is derived from an EMBL/GenBank/DDBJ whole genome shotgun (WGS) entry which is preliminary data.</text>
</comment>
<evidence type="ECO:0000313" key="1">
    <source>
        <dbReference type="EMBL" id="GME75505.1"/>
    </source>
</evidence>
<name>A0ACB5SXB2_AMBMO</name>
<proteinExistence type="predicted"/>